<dbReference type="Gene3D" id="3.30.300.30">
    <property type="match status" value="1"/>
</dbReference>
<feature type="unsure residue" description="E or Q" evidence="5">
    <location>
        <position position="422"/>
    </location>
</feature>
<evidence type="ECO:0000256" key="1">
    <source>
        <dbReference type="ARBA" id="ARBA00006432"/>
    </source>
</evidence>
<name>Q9F7P5_PRB01</name>
<dbReference type="SUPFAM" id="SSF56801">
    <property type="entry name" value="Acetyl-CoA synthetase-like"/>
    <property type="match status" value="1"/>
</dbReference>
<accession>Q9F7P5</accession>
<dbReference type="GO" id="GO:0031956">
    <property type="term" value="F:medium-chain fatty acid-CoA ligase activity"/>
    <property type="evidence" value="ECO:0007669"/>
    <property type="project" value="TreeGrafter"/>
</dbReference>
<comment type="similarity">
    <text evidence="1">Belongs to the ATP-dependent AMP-binding enzyme family.</text>
</comment>
<dbReference type="InterPro" id="IPR025110">
    <property type="entry name" value="AMP-bd_C"/>
</dbReference>
<dbReference type="GO" id="GO:0006631">
    <property type="term" value="P:fatty acid metabolic process"/>
    <property type="evidence" value="ECO:0007669"/>
    <property type="project" value="TreeGrafter"/>
</dbReference>
<evidence type="ECO:0000313" key="5">
    <source>
        <dbReference type="EMBL" id="AAG10474.1"/>
    </source>
</evidence>
<dbReference type="InterPro" id="IPR020845">
    <property type="entry name" value="AMP-binding_CS"/>
</dbReference>
<feature type="domain" description="AMP-dependent synthetase/ligase" evidence="3">
    <location>
        <begin position="12"/>
        <end position="370"/>
    </location>
</feature>
<dbReference type="PANTHER" id="PTHR43201">
    <property type="entry name" value="ACYL-COA SYNTHETASE"/>
    <property type="match status" value="1"/>
</dbReference>
<sequence>MSIKYYDWSKFQANTRPNKVAIRELDNNKIYTYGELDKRSSRLASHLQSSGIKKGDRIAILSLNCSEFFELEFACGKIGAIEIPLNWRLTKPELSYILNDSEPKTLIYDNQFEEMVKELKEECNISEIIALDQFDQESDYEKVLSNASGIYYQEEVDLEDNIMIMYTSGTTGHPKGAMITHKMQLFNVINLGISAAVSPESVHLVVLPLFHTGGMNCYSNPILHAGGELILLKEFEPGKVLSIIGSSDYGVTHLFAVPAPYQFMMNHPDFESTNLSGVKYAGVGGAPCAEAILKTYISKGVSMQQGWGMTETSPGATGLESSEAERKIGSAGKPLLHTEVKVVGDDGNELPAGEVGEIYIKGPNITPGYWKKEEATRDSFEDGWLKTGDAAYFDDEGFLYIVDRWKDMYISGGENVYPAEVENVIYQLPQIAEVGVIGIDSPKWGETGKAFVALKPDHELTAEEVIDHCLKNLAKYKIPEKVEFIAALPRNATGKVLKRTLRDM</sequence>
<dbReference type="CDD" id="cd17631">
    <property type="entry name" value="FACL_FadD13-like"/>
    <property type="match status" value="1"/>
</dbReference>
<protein>
    <submittedName>
        <fullName evidence="5">Predicted acid--CoA ligase fadD13</fullName>
    </submittedName>
</protein>
<feature type="domain" description="AMP-binding enzyme C-terminal" evidence="4">
    <location>
        <begin position="420"/>
        <end position="495"/>
    </location>
</feature>
<organism evidence="5">
    <name type="scientific">Gamma-proteobacterium EBAC31A08</name>
    <dbReference type="NCBI Taxonomy" id="133804"/>
    <lineage>
        <taxon>Bacteria</taxon>
        <taxon>Pseudomonadati</taxon>
        <taxon>Pseudomonadota</taxon>
        <taxon>Gammaproteobacteria</taxon>
        <taxon>environmental samples</taxon>
    </lineage>
</organism>
<dbReference type="FunFam" id="3.30.300.30:FF:000008">
    <property type="entry name" value="2,3-dihydroxybenzoate-AMP ligase"/>
    <property type="match status" value="1"/>
</dbReference>
<dbReference type="AlphaFoldDB" id="Q9F7P5"/>
<dbReference type="Pfam" id="PF13193">
    <property type="entry name" value="AMP-binding_C"/>
    <property type="match status" value="1"/>
</dbReference>
<dbReference type="PANTHER" id="PTHR43201:SF5">
    <property type="entry name" value="MEDIUM-CHAIN ACYL-COA LIGASE ACSF2, MITOCHONDRIAL"/>
    <property type="match status" value="1"/>
</dbReference>
<reference evidence="5" key="1">
    <citation type="journal article" date="2000" name="Science">
        <title>Bacterial rhodopsin: evidence for a new type of phototrophy in the sea.</title>
        <authorList>
            <person name="Beja O."/>
            <person name="Aravind L."/>
            <person name="Koonin E.V."/>
            <person name="Suzuki M.T."/>
            <person name="Hadd A."/>
            <person name="Nguyen L.P."/>
            <person name="Jovanovich S.B."/>
            <person name="Gates C.M."/>
            <person name="Feldman R.A."/>
            <person name="Spudich J.L."/>
            <person name="Spudich E.N."/>
            <person name="DeLong E.F."/>
        </authorList>
    </citation>
    <scope>NUCLEOTIDE SEQUENCE</scope>
</reference>
<evidence type="ECO:0000259" key="4">
    <source>
        <dbReference type="Pfam" id="PF13193"/>
    </source>
</evidence>
<evidence type="ECO:0000259" key="3">
    <source>
        <dbReference type="Pfam" id="PF00501"/>
    </source>
</evidence>
<dbReference type="InterPro" id="IPR000873">
    <property type="entry name" value="AMP-dep_synth/lig_dom"/>
</dbReference>
<dbReference type="InterPro" id="IPR042099">
    <property type="entry name" value="ANL_N_sf"/>
</dbReference>
<dbReference type="Gene3D" id="3.40.50.12780">
    <property type="entry name" value="N-terminal domain of ligase-like"/>
    <property type="match status" value="1"/>
</dbReference>
<evidence type="ECO:0000256" key="2">
    <source>
        <dbReference type="ARBA" id="ARBA00022598"/>
    </source>
</evidence>
<reference evidence="5" key="2">
    <citation type="submission" date="2003-08" db="EMBL/GenBank/DDBJ databases">
        <authorList>
            <person name="Beja O."/>
            <person name="Aravind L."/>
            <person name="Koonin E.V."/>
            <person name="Suzuki M.T."/>
            <person name="Hadd A."/>
            <person name="Nguyen L.P."/>
            <person name="Jovanovich S.B."/>
            <person name="Gates C.M."/>
            <person name="Feldman R.A."/>
            <person name="DeLong E.F."/>
        </authorList>
    </citation>
    <scope>NUCLEOTIDE SEQUENCE</scope>
</reference>
<dbReference type="NCBIfam" id="NF004837">
    <property type="entry name" value="PRK06187.1"/>
    <property type="match status" value="1"/>
</dbReference>
<dbReference type="InterPro" id="IPR045851">
    <property type="entry name" value="AMP-bd_C_sf"/>
</dbReference>
<proteinExistence type="inferred from homology"/>
<dbReference type="EMBL" id="AF279106">
    <property type="protein sequence ID" value="AAG10474.1"/>
    <property type="molecule type" value="Genomic_DNA"/>
</dbReference>
<dbReference type="PROSITE" id="PS00455">
    <property type="entry name" value="AMP_BINDING"/>
    <property type="match status" value="1"/>
</dbReference>
<keyword evidence="2 5" id="KW-0436">Ligase</keyword>
<dbReference type="Pfam" id="PF00501">
    <property type="entry name" value="AMP-binding"/>
    <property type="match status" value="1"/>
</dbReference>